<feature type="region of interest" description="Disordered" evidence="2">
    <location>
        <begin position="218"/>
        <end position="237"/>
    </location>
</feature>
<reference evidence="4 5" key="1">
    <citation type="submission" date="2019-10" db="EMBL/GenBank/DDBJ databases">
        <authorList>
            <person name="Palmer J.M."/>
        </authorList>
    </citation>
    <scope>NUCLEOTIDE SEQUENCE [LARGE SCALE GENOMIC DNA]</scope>
    <source>
        <strain evidence="4 5">TWF730</strain>
    </source>
</reference>
<dbReference type="InterPro" id="IPR036236">
    <property type="entry name" value="Znf_C2H2_sf"/>
</dbReference>
<dbReference type="PROSITE" id="PS50157">
    <property type="entry name" value="ZINC_FINGER_C2H2_2"/>
    <property type="match status" value="1"/>
</dbReference>
<evidence type="ECO:0000256" key="2">
    <source>
        <dbReference type="SAM" id="MobiDB-lite"/>
    </source>
</evidence>
<dbReference type="AlphaFoldDB" id="A0AAV9UTH1"/>
<feature type="compositionally biased region" description="Polar residues" evidence="2">
    <location>
        <begin position="263"/>
        <end position="278"/>
    </location>
</feature>
<evidence type="ECO:0000313" key="5">
    <source>
        <dbReference type="Proteomes" id="UP001373714"/>
    </source>
</evidence>
<keyword evidence="5" id="KW-1185">Reference proteome</keyword>
<dbReference type="SUPFAM" id="SSF57667">
    <property type="entry name" value="beta-beta-alpha zinc fingers"/>
    <property type="match status" value="1"/>
</dbReference>
<dbReference type="EMBL" id="JAVHNS010000007">
    <property type="protein sequence ID" value="KAK6349275.1"/>
    <property type="molecule type" value="Genomic_DNA"/>
</dbReference>
<accession>A0AAV9UTH1</accession>
<dbReference type="PROSITE" id="PS00028">
    <property type="entry name" value="ZINC_FINGER_C2H2_1"/>
    <property type="match status" value="1"/>
</dbReference>
<protein>
    <recommendedName>
        <fullName evidence="3">C2H2-type domain-containing protein</fullName>
    </recommendedName>
</protein>
<keyword evidence="1" id="KW-0479">Metal-binding</keyword>
<evidence type="ECO:0000256" key="1">
    <source>
        <dbReference type="PROSITE-ProRule" id="PRU00042"/>
    </source>
</evidence>
<keyword evidence="1" id="KW-0863">Zinc-finger</keyword>
<dbReference type="Gene3D" id="3.30.160.60">
    <property type="entry name" value="Classic Zinc Finger"/>
    <property type="match status" value="1"/>
</dbReference>
<organism evidence="4 5">
    <name type="scientific">Orbilia blumenaviensis</name>
    <dbReference type="NCBI Taxonomy" id="1796055"/>
    <lineage>
        <taxon>Eukaryota</taxon>
        <taxon>Fungi</taxon>
        <taxon>Dikarya</taxon>
        <taxon>Ascomycota</taxon>
        <taxon>Pezizomycotina</taxon>
        <taxon>Orbiliomycetes</taxon>
        <taxon>Orbiliales</taxon>
        <taxon>Orbiliaceae</taxon>
        <taxon>Orbilia</taxon>
    </lineage>
</organism>
<feature type="region of interest" description="Disordered" evidence="2">
    <location>
        <begin position="246"/>
        <end position="281"/>
    </location>
</feature>
<comment type="caution">
    <text evidence="4">The sequence shown here is derived from an EMBL/GenBank/DDBJ whole genome shotgun (WGS) entry which is preliminary data.</text>
</comment>
<dbReference type="GO" id="GO:0008270">
    <property type="term" value="F:zinc ion binding"/>
    <property type="evidence" value="ECO:0007669"/>
    <property type="project" value="UniProtKB-KW"/>
</dbReference>
<keyword evidence="1" id="KW-0862">Zinc</keyword>
<sequence length="316" mass="34905">MNALLPNHGNIGLALENSVSIPGLMLDEDSFFDFAKALEPANLNEAQQLHLPHQDDSNNPGVMDTPISSLTAFFDSSLPSQISSQECPYSAPANPQTTFVTAMSTPQGATTPISSGEDGVLKRANRRKRRRIHTAYNCPECSEKVSSLRVLGDHIRDVHKMKGFKCGNCETRVSRYDNLMSHQRACKPAPHVAPNGVLPTREGRPRVCVRDINLQPELIRSLPRPTQGTPPTEPRPTTLALSEVEGMNLHPAPPPPTRIPRTNEASSGSGENRGNAASNPMLEIEDMRTKLEELKFEVSHWKEQYISLRRICKCCK</sequence>
<gene>
    <name evidence="4" type="ORF">TWF730_010025</name>
</gene>
<evidence type="ECO:0000313" key="4">
    <source>
        <dbReference type="EMBL" id="KAK6349275.1"/>
    </source>
</evidence>
<evidence type="ECO:0000259" key="3">
    <source>
        <dbReference type="PROSITE" id="PS50157"/>
    </source>
</evidence>
<proteinExistence type="predicted"/>
<name>A0AAV9UTH1_9PEZI</name>
<dbReference type="InterPro" id="IPR013087">
    <property type="entry name" value="Znf_C2H2_type"/>
</dbReference>
<dbReference type="Proteomes" id="UP001373714">
    <property type="component" value="Unassembled WGS sequence"/>
</dbReference>
<feature type="domain" description="C2H2-type" evidence="3">
    <location>
        <begin position="136"/>
        <end position="159"/>
    </location>
</feature>